<dbReference type="EMBL" id="JH159163">
    <property type="protein sequence ID" value="EGZ06903.1"/>
    <property type="molecule type" value="Genomic_DNA"/>
</dbReference>
<reference evidence="2" key="2">
    <citation type="submission" date="2011-09" db="EMBL/GenBank/DDBJ databases">
        <authorList>
            <consortium name="US DOE Joint Genome Institute (JGI-PGF)"/>
            <person name="Aerts A."/>
            <person name="Grimwood J."/>
            <person name="Schmutz J."/>
            <person name="Lucas S."/>
            <person name="Hammon N."/>
            <person name="Glavina del Rio T."/>
            <person name="Dalin E."/>
            <person name="Tice H."/>
            <person name="Pitluck S."/>
            <person name="Dehal P."/>
            <person name="Chapman J."/>
            <person name="Putman N.H."/>
            <person name="Salamov A.A."/>
            <person name="Terry A."/>
            <person name="Rokhsar D.S."/>
            <person name="Boore J.L."/>
            <person name="Tripathy S."/>
            <person name="Tyler B.M."/>
            <person name="Grigoriev I.V."/>
        </authorList>
    </citation>
    <scope>NUCLEOTIDE SEQUENCE</scope>
    <source>
        <strain evidence="2">P6497</strain>
    </source>
</reference>
<protein>
    <submittedName>
        <fullName evidence="2">Uncharacterized protein</fullName>
    </submittedName>
</protein>
<evidence type="ECO:0000256" key="1">
    <source>
        <dbReference type="SAM" id="MobiDB-lite"/>
    </source>
</evidence>
<evidence type="ECO:0000313" key="4">
    <source>
        <dbReference type="Proteomes" id="UP000002640"/>
    </source>
</evidence>
<dbReference type="RefSeq" id="XP_009537667.1">
    <property type="nucleotide sequence ID" value="XM_009539372.1"/>
</dbReference>
<dbReference type="AlphaFoldDB" id="G5AC22"/>
<dbReference type="PANTHER" id="PTHR47027:SF20">
    <property type="entry name" value="REVERSE TRANSCRIPTASE-LIKE PROTEIN WITH RNA-DIRECTED DNA POLYMERASE DOMAIN"/>
    <property type="match status" value="1"/>
</dbReference>
<dbReference type="Proteomes" id="UP000002640">
    <property type="component" value="Unassembled WGS sequence"/>
</dbReference>
<dbReference type="InParanoid" id="G5AC22"/>
<gene>
    <name evidence="3" type="ORF">PHYSODRAFT_529902</name>
    <name evidence="2" type="ORF">PHYSODRAFT_530202</name>
</gene>
<dbReference type="KEGG" id="psoj:PHYSODRAFT_530202"/>
<reference evidence="2 4" key="1">
    <citation type="journal article" date="2006" name="Science">
        <title>Phytophthora genome sequences uncover evolutionary origins and mechanisms of pathogenesis.</title>
        <authorList>
            <person name="Tyler B.M."/>
            <person name="Tripathy S."/>
            <person name="Zhang X."/>
            <person name="Dehal P."/>
            <person name="Jiang R.H."/>
            <person name="Aerts A."/>
            <person name="Arredondo F.D."/>
            <person name="Baxter L."/>
            <person name="Bensasson D."/>
            <person name="Beynon J.L."/>
            <person name="Chapman J."/>
            <person name="Damasceno C.M."/>
            <person name="Dorrance A.E."/>
            <person name="Dou D."/>
            <person name="Dickerman A.W."/>
            <person name="Dubchak I.L."/>
            <person name="Garbelotto M."/>
            <person name="Gijzen M."/>
            <person name="Gordon S.G."/>
            <person name="Govers F."/>
            <person name="Grunwald N.J."/>
            <person name="Huang W."/>
            <person name="Ivors K.L."/>
            <person name="Jones R.W."/>
            <person name="Kamoun S."/>
            <person name="Krampis K."/>
            <person name="Lamour K.H."/>
            <person name="Lee M.K."/>
            <person name="McDonald W.H."/>
            <person name="Medina M."/>
            <person name="Meijer H.J."/>
            <person name="Nordberg E.K."/>
            <person name="Maclean D.J."/>
            <person name="Ospina-Giraldo M.D."/>
            <person name="Morris P.F."/>
            <person name="Phuntumart V."/>
            <person name="Putnam N.H."/>
            <person name="Rash S."/>
            <person name="Rose J.K."/>
            <person name="Sakihama Y."/>
            <person name="Salamov A.A."/>
            <person name="Savidor A."/>
            <person name="Scheuring C.F."/>
            <person name="Smith B.M."/>
            <person name="Sobral B.W."/>
            <person name="Terry A."/>
            <person name="Torto-Alalibo T.A."/>
            <person name="Win J."/>
            <person name="Xu Z."/>
            <person name="Zhang H."/>
            <person name="Grigoriev I.V."/>
            <person name="Rokhsar D.S."/>
            <person name="Boore J.L."/>
        </authorList>
    </citation>
    <scope>NUCLEOTIDE SEQUENCE [LARGE SCALE GENOMIC DNA]</scope>
    <source>
        <strain evidence="2 4">P6497</strain>
    </source>
</reference>
<keyword evidence="4" id="KW-1185">Reference proteome</keyword>
<sequence>MNTAKTEHTVVHRSLAAQPNRTDRAKEETWRNTRKLGSLLGDAEDVSRRKTLPTAALHRMWKLWLRPTNTKEATRTRLYNCFVLPILLYNCGTWALTRADLLSLEAFHRQQLPTRTDTELLRYHILRARWRLFGHILRRPPTIPAYRYILNYFGPSTSGGWKGRRRLTLPMVLDADLQTLSFGHRLQRAADLFLFRLCAQDRSGWRHLTGRLLDCTPTD</sequence>
<dbReference type="PANTHER" id="PTHR47027">
    <property type="entry name" value="REVERSE TRANSCRIPTASE DOMAIN-CONTAINING PROTEIN"/>
    <property type="match status" value="1"/>
</dbReference>
<feature type="compositionally biased region" description="Basic and acidic residues" evidence="1">
    <location>
        <begin position="1"/>
        <end position="10"/>
    </location>
</feature>
<evidence type="ECO:0000313" key="2">
    <source>
        <dbReference type="EMBL" id="EGZ06897.1"/>
    </source>
</evidence>
<name>G5AC22_PHYSP</name>
<feature type="region of interest" description="Disordered" evidence="1">
    <location>
        <begin position="1"/>
        <end position="28"/>
    </location>
</feature>
<dbReference type="GeneID" id="20661458"/>
<dbReference type="KEGG" id="psoj:PHYSODRAFT_529902"/>
<dbReference type="RefSeq" id="XP_009537661.1">
    <property type="nucleotide sequence ID" value="XM_009539366.1"/>
</dbReference>
<accession>G5AC22</accession>
<proteinExistence type="predicted"/>
<dbReference type="EMBL" id="JH159163">
    <property type="protein sequence ID" value="EGZ06897.1"/>
    <property type="molecule type" value="Genomic_DNA"/>
</dbReference>
<organism evidence="4">
    <name type="scientific">Phytophthora sojae (strain P6497)</name>
    <name type="common">Soybean stem and root rot agent</name>
    <name type="synonym">Phytophthora megasperma f. sp. glycines</name>
    <dbReference type="NCBI Taxonomy" id="1094619"/>
    <lineage>
        <taxon>Eukaryota</taxon>
        <taxon>Sar</taxon>
        <taxon>Stramenopiles</taxon>
        <taxon>Oomycota</taxon>
        <taxon>Peronosporomycetes</taxon>
        <taxon>Peronosporales</taxon>
        <taxon>Peronosporaceae</taxon>
        <taxon>Phytophthora</taxon>
    </lineage>
</organism>
<evidence type="ECO:0000313" key="3">
    <source>
        <dbReference type="EMBL" id="EGZ06903.1"/>
    </source>
</evidence>
<dbReference type="GeneID" id="20661424"/>